<dbReference type="PANTHER" id="PTHR45896:SF1">
    <property type="entry name" value="N-ALPHA-ACETYLTRANSFERASE 30"/>
    <property type="match status" value="1"/>
</dbReference>
<organism evidence="5">
    <name type="scientific">Fonticula alba</name>
    <name type="common">Slime mold</name>
    <dbReference type="NCBI Taxonomy" id="691883"/>
    <lineage>
        <taxon>Eukaryota</taxon>
        <taxon>Rotosphaerida</taxon>
        <taxon>Fonticulaceae</taxon>
        <taxon>Fonticula</taxon>
    </lineage>
</organism>
<dbReference type="PROSITE" id="PS51186">
    <property type="entry name" value="GNAT"/>
    <property type="match status" value="1"/>
</dbReference>
<dbReference type="AlphaFoldDB" id="A0A058Z443"/>
<keyword evidence="1 5" id="KW-0808">Transferase</keyword>
<name>A0A058Z443_FONAL</name>
<protein>
    <submittedName>
        <fullName evidence="5">Acetyltransferase</fullName>
    </submittedName>
</protein>
<dbReference type="GO" id="GO:0004596">
    <property type="term" value="F:protein-N-terminal amino-acid acetyltransferase activity"/>
    <property type="evidence" value="ECO:0007669"/>
    <property type="project" value="InterPro"/>
</dbReference>
<dbReference type="eggNOG" id="KOG3139">
    <property type="taxonomic scope" value="Eukaryota"/>
</dbReference>
<evidence type="ECO:0000259" key="4">
    <source>
        <dbReference type="PROSITE" id="PS51186"/>
    </source>
</evidence>
<keyword evidence="2" id="KW-0012">Acyltransferase</keyword>
<evidence type="ECO:0000313" key="6">
    <source>
        <dbReference type="Proteomes" id="UP000030693"/>
    </source>
</evidence>
<dbReference type="GO" id="GO:0031417">
    <property type="term" value="C:NatC complex"/>
    <property type="evidence" value="ECO:0007669"/>
    <property type="project" value="TreeGrafter"/>
</dbReference>
<dbReference type="RefSeq" id="XP_009497130.1">
    <property type="nucleotide sequence ID" value="XM_009498855.1"/>
</dbReference>
<proteinExistence type="inferred from homology"/>
<keyword evidence="6" id="KW-1185">Reference proteome</keyword>
<dbReference type="Gene3D" id="3.40.630.30">
    <property type="match status" value="1"/>
</dbReference>
<evidence type="ECO:0000313" key="5">
    <source>
        <dbReference type="EMBL" id="KCV68698.1"/>
    </source>
</evidence>
<dbReference type="SUPFAM" id="SSF55729">
    <property type="entry name" value="Acyl-CoA N-acyltransferases (Nat)"/>
    <property type="match status" value="1"/>
</dbReference>
<dbReference type="Pfam" id="PF00583">
    <property type="entry name" value="Acetyltransf_1"/>
    <property type="match status" value="1"/>
</dbReference>
<sequence>MSPAEPSPYKESNIIYSCLDGTEKDLPEISDMIARFLSEPYHVYTYRHFVSKWPTLTILARDSQSSKLLGVVVSNIDDKLPSDMTSAEIDAYKRLRREHPGLSPSAEAESAGGLMNLLQAGAGPEAFGPATTDLALPVAPQLEHRRGYIAMLVVDPEARGLGIGRSLVSRVVENMRAAPGGCDEVVLEAETSNLAALRLYSSLGFQRTKFLSRYYLSTSDAYRLVLSLTDRDLK</sequence>
<reference evidence="5" key="1">
    <citation type="submission" date="2013-04" db="EMBL/GenBank/DDBJ databases">
        <title>The Genome Sequence of Fonticula alba ATCC 38817.</title>
        <authorList>
            <consortium name="The Broad Institute Genomics Platform"/>
            <person name="Russ C."/>
            <person name="Cuomo C."/>
            <person name="Burger G."/>
            <person name="Gray M.W."/>
            <person name="Holland P.W.H."/>
            <person name="King N."/>
            <person name="Lang F.B.F."/>
            <person name="Roger A.J."/>
            <person name="Ruiz-Trillo I."/>
            <person name="Brown M."/>
            <person name="Walker B."/>
            <person name="Young S."/>
            <person name="Zeng Q."/>
            <person name="Gargeya S."/>
            <person name="Fitzgerald M."/>
            <person name="Haas B."/>
            <person name="Abouelleil A."/>
            <person name="Allen A.W."/>
            <person name="Alvarado L."/>
            <person name="Arachchi H.M."/>
            <person name="Berlin A.M."/>
            <person name="Chapman S.B."/>
            <person name="Gainer-Dewar J."/>
            <person name="Goldberg J."/>
            <person name="Griggs A."/>
            <person name="Gujja S."/>
            <person name="Hansen M."/>
            <person name="Howarth C."/>
            <person name="Imamovic A."/>
            <person name="Ireland A."/>
            <person name="Larimer J."/>
            <person name="McCowan C."/>
            <person name="Murphy C."/>
            <person name="Pearson M."/>
            <person name="Poon T.W."/>
            <person name="Priest M."/>
            <person name="Roberts A."/>
            <person name="Saif S."/>
            <person name="Shea T."/>
            <person name="Sisk P."/>
            <person name="Sykes S."/>
            <person name="Wortman J."/>
            <person name="Nusbaum C."/>
            <person name="Birren B."/>
        </authorList>
    </citation>
    <scope>NUCLEOTIDE SEQUENCE [LARGE SCALE GENOMIC DNA]</scope>
    <source>
        <strain evidence="5">ATCC 38817</strain>
    </source>
</reference>
<gene>
    <name evidence="5" type="ORF">H696_04986</name>
</gene>
<dbReference type="EMBL" id="KB932208">
    <property type="protein sequence ID" value="KCV68698.1"/>
    <property type="molecule type" value="Genomic_DNA"/>
</dbReference>
<dbReference type="OMA" id="DDLRYVC"/>
<dbReference type="STRING" id="691883.A0A058Z443"/>
<dbReference type="InterPro" id="IPR016181">
    <property type="entry name" value="Acyl_CoA_acyltransferase"/>
</dbReference>
<evidence type="ECO:0000256" key="3">
    <source>
        <dbReference type="ARBA" id="ARBA00024025"/>
    </source>
</evidence>
<dbReference type="Proteomes" id="UP000030693">
    <property type="component" value="Unassembled WGS sequence"/>
</dbReference>
<dbReference type="InterPro" id="IPR044542">
    <property type="entry name" value="NAA30-like"/>
</dbReference>
<evidence type="ECO:0000256" key="2">
    <source>
        <dbReference type="ARBA" id="ARBA00023315"/>
    </source>
</evidence>
<dbReference type="CDD" id="cd04301">
    <property type="entry name" value="NAT_SF"/>
    <property type="match status" value="1"/>
</dbReference>
<comment type="similarity">
    <text evidence="3">Belongs to the acetyltransferase family. MAK3 subfamily.</text>
</comment>
<dbReference type="PANTHER" id="PTHR45896">
    <property type="entry name" value="N-ALPHA-ACETYLTRANSFERASE 30"/>
    <property type="match status" value="1"/>
</dbReference>
<dbReference type="InterPro" id="IPR000182">
    <property type="entry name" value="GNAT_dom"/>
</dbReference>
<feature type="domain" description="N-acetyltransferase" evidence="4">
    <location>
        <begin position="71"/>
        <end position="229"/>
    </location>
</feature>
<accession>A0A058Z443</accession>
<evidence type="ECO:0000256" key="1">
    <source>
        <dbReference type="ARBA" id="ARBA00022679"/>
    </source>
</evidence>
<dbReference type="OrthoDB" id="249099at2759"/>
<dbReference type="GeneID" id="20529711"/>